<evidence type="ECO:0000313" key="7">
    <source>
        <dbReference type="Proteomes" id="UP001162834"/>
    </source>
</evidence>
<dbReference type="KEGG" id="sbae:DSM104329_03626"/>
<dbReference type="GO" id="GO:0003677">
    <property type="term" value="F:DNA binding"/>
    <property type="evidence" value="ECO:0007669"/>
    <property type="project" value="UniProtKB-KW"/>
</dbReference>
<evidence type="ECO:0000256" key="4">
    <source>
        <dbReference type="SAM" id="MobiDB-lite"/>
    </source>
</evidence>
<dbReference type="Gene3D" id="3.30.450.40">
    <property type="match status" value="1"/>
</dbReference>
<dbReference type="EMBL" id="CP087164">
    <property type="protein sequence ID" value="UGS37211.1"/>
    <property type="molecule type" value="Genomic_DNA"/>
</dbReference>
<accession>A0A9E6XZI5</accession>
<dbReference type="InterPro" id="IPR036388">
    <property type="entry name" value="WH-like_DNA-bd_sf"/>
</dbReference>
<evidence type="ECO:0000256" key="2">
    <source>
        <dbReference type="ARBA" id="ARBA00023125"/>
    </source>
</evidence>
<evidence type="ECO:0000256" key="1">
    <source>
        <dbReference type="ARBA" id="ARBA00023015"/>
    </source>
</evidence>
<dbReference type="PANTHER" id="PTHR44688">
    <property type="entry name" value="DNA-BINDING TRANSCRIPTIONAL ACTIVATOR DEVR_DOSR"/>
    <property type="match status" value="1"/>
</dbReference>
<keyword evidence="2" id="KW-0238">DNA-binding</keyword>
<dbReference type="InterPro" id="IPR016032">
    <property type="entry name" value="Sig_transdc_resp-reg_C-effctor"/>
</dbReference>
<organism evidence="6 7">
    <name type="scientific">Capillimicrobium parvum</name>
    <dbReference type="NCBI Taxonomy" id="2884022"/>
    <lineage>
        <taxon>Bacteria</taxon>
        <taxon>Bacillati</taxon>
        <taxon>Actinomycetota</taxon>
        <taxon>Thermoleophilia</taxon>
        <taxon>Solirubrobacterales</taxon>
        <taxon>Capillimicrobiaceae</taxon>
        <taxon>Capillimicrobium</taxon>
    </lineage>
</organism>
<evidence type="ECO:0000256" key="3">
    <source>
        <dbReference type="ARBA" id="ARBA00023163"/>
    </source>
</evidence>
<dbReference type="SUPFAM" id="SSF55781">
    <property type="entry name" value="GAF domain-like"/>
    <property type="match status" value="1"/>
</dbReference>
<dbReference type="InterPro" id="IPR000792">
    <property type="entry name" value="Tscrpt_reg_LuxR_C"/>
</dbReference>
<dbReference type="AlphaFoldDB" id="A0A9E6XZI5"/>
<dbReference type="PRINTS" id="PR00038">
    <property type="entry name" value="HTHLUXR"/>
</dbReference>
<dbReference type="Pfam" id="PF00196">
    <property type="entry name" value="GerE"/>
    <property type="match status" value="1"/>
</dbReference>
<dbReference type="GO" id="GO:0006355">
    <property type="term" value="P:regulation of DNA-templated transcription"/>
    <property type="evidence" value="ECO:0007669"/>
    <property type="project" value="InterPro"/>
</dbReference>
<dbReference type="PROSITE" id="PS00622">
    <property type="entry name" value="HTH_LUXR_1"/>
    <property type="match status" value="1"/>
</dbReference>
<dbReference type="CDD" id="cd06170">
    <property type="entry name" value="LuxR_C_like"/>
    <property type="match status" value="1"/>
</dbReference>
<reference evidence="6" key="1">
    <citation type="journal article" date="2022" name="Int. J. Syst. Evol. Microbiol.">
        <title>Pseudomonas aegrilactucae sp. nov. and Pseudomonas morbosilactucae sp. nov., pathogens causing bacterial rot of lettuce in Japan.</title>
        <authorList>
            <person name="Sawada H."/>
            <person name="Fujikawa T."/>
            <person name="Satou M."/>
        </authorList>
    </citation>
    <scope>NUCLEOTIDE SEQUENCE</scope>
    <source>
        <strain evidence="6">0166_1</strain>
    </source>
</reference>
<dbReference type="RefSeq" id="WP_259311266.1">
    <property type="nucleotide sequence ID" value="NZ_CP087164.1"/>
</dbReference>
<evidence type="ECO:0000313" key="6">
    <source>
        <dbReference type="EMBL" id="UGS37211.1"/>
    </source>
</evidence>
<gene>
    <name evidence="6" type="ORF">DSM104329_03626</name>
</gene>
<dbReference type="InterPro" id="IPR029016">
    <property type="entry name" value="GAF-like_dom_sf"/>
</dbReference>
<dbReference type="SUPFAM" id="SSF46894">
    <property type="entry name" value="C-terminal effector domain of the bipartite response regulators"/>
    <property type="match status" value="1"/>
</dbReference>
<dbReference type="Proteomes" id="UP001162834">
    <property type="component" value="Chromosome"/>
</dbReference>
<name>A0A9E6XZI5_9ACTN</name>
<dbReference type="SMART" id="SM00421">
    <property type="entry name" value="HTH_LUXR"/>
    <property type="match status" value="1"/>
</dbReference>
<sequence length="371" mass="41276">MTRSLIDVVSEAAEIAASGCDVEEKVAEILHAAEPIMRVDGWMIWGLDPLTGQRQQLYATGYPAPLMAYLDGPDFEVDVLTPFAQAKTGWPARVRDLPFKPMELRCMSEFYLPVGFVEGLVAPLASTGGRLTGFLDSSATDRRNPSDEARQLMSYLSRILGRLIDPVEESRRASQLLAGEQYILKIEPDRGADAAARPPVEVVRPRNQDDRQLVAYFTELLALIMESKRDWWTTQFFWEGVVKQWYRCRCVRRHDGGIVVGLSRFERLPHGLSRRELEVLTLVADGARNDDIASTLVVTTRTVKAHVQHILEKLDVSSRSAATRTAIDEGILLRPPQAARAAWGPPAQERWPLPALRSATARSAHGRSGPG</sequence>
<dbReference type="PANTHER" id="PTHR44688:SF16">
    <property type="entry name" value="DNA-BINDING TRANSCRIPTIONAL ACTIVATOR DEVR_DOSR"/>
    <property type="match status" value="1"/>
</dbReference>
<protein>
    <recommendedName>
        <fullName evidence="5">HTH luxR-type domain-containing protein</fullName>
    </recommendedName>
</protein>
<keyword evidence="3" id="KW-0804">Transcription</keyword>
<feature type="region of interest" description="Disordered" evidence="4">
    <location>
        <begin position="339"/>
        <end position="371"/>
    </location>
</feature>
<keyword evidence="1" id="KW-0805">Transcription regulation</keyword>
<dbReference type="PROSITE" id="PS50043">
    <property type="entry name" value="HTH_LUXR_2"/>
    <property type="match status" value="1"/>
</dbReference>
<evidence type="ECO:0000259" key="5">
    <source>
        <dbReference type="PROSITE" id="PS50043"/>
    </source>
</evidence>
<proteinExistence type="predicted"/>
<dbReference type="Gene3D" id="1.10.10.10">
    <property type="entry name" value="Winged helix-like DNA-binding domain superfamily/Winged helix DNA-binding domain"/>
    <property type="match status" value="1"/>
</dbReference>
<feature type="domain" description="HTH luxR-type" evidence="5">
    <location>
        <begin position="266"/>
        <end position="330"/>
    </location>
</feature>
<keyword evidence="7" id="KW-1185">Reference proteome</keyword>